<feature type="domain" description="Heterokaryon incompatibility" evidence="1">
    <location>
        <begin position="65"/>
        <end position="210"/>
    </location>
</feature>
<sequence length="364" mass="42268">MSSQDVPAYSYQPLARSTSIRILVLKPSLSFEDPLEAKLMHADRSIDDEPTSDKEMRNIFSDLRYEAVSYCWGKADFTHTLICDGKWLGITANVNSMLRHLRKPSKPRHLWVDALCLNQTDMQEKAVQVQLMGDIYKQAHKVQIWLGENDEDDYILEVYGLLKALAVTSNAVFLTQRREEMRNLFKKAMEPAFDRFVARPWFSRKWILQEVYHGKSITIRCGRTKIPWFWVRDGICAIEEIMRRVGGSFLTSHTKTMRHIWGLQKLSSQPSSIMDLLYEFSGTECSDQRDRLYALFNMAIDMSVEDISVYDSVICAYGSSRVNKKIYFPVNYSNHWVDVYTDFARACLSPGRELNFLQHMVMFG</sequence>
<name>A0A6A5YEK7_9PLEO</name>
<dbReference type="InterPro" id="IPR052895">
    <property type="entry name" value="HetReg/Transcr_Mod"/>
</dbReference>
<accession>A0A6A5YEK7</accession>
<dbReference type="PANTHER" id="PTHR24148:SF80">
    <property type="entry name" value="HETEROKARYON INCOMPATIBILITY DOMAIN-CONTAINING PROTEIN"/>
    <property type="match status" value="1"/>
</dbReference>
<dbReference type="EMBL" id="ML977377">
    <property type="protein sequence ID" value="KAF2105546.1"/>
    <property type="molecule type" value="Genomic_DNA"/>
</dbReference>
<organism evidence="2 3">
    <name type="scientific">Lophiotrema nucula</name>
    <dbReference type="NCBI Taxonomy" id="690887"/>
    <lineage>
        <taxon>Eukaryota</taxon>
        <taxon>Fungi</taxon>
        <taxon>Dikarya</taxon>
        <taxon>Ascomycota</taxon>
        <taxon>Pezizomycotina</taxon>
        <taxon>Dothideomycetes</taxon>
        <taxon>Pleosporomycetidae</taxon>
        <taxon>Pleosporales</taxon>
        <taxon>Lophiotremataceae</taxon>
        <taxon>Lophiotrema</taxon>
    </lineage>
</organism>
<gene>
    <name evidence="2" type="ORF">BDV96DRAFT_509181</name>
</gene>
<dbReference type="PANTHER" id="PTHR24148">
    <property type="entry name" value="ANKYRIN REPEAT DOMAIN-CONTAINING PROTEIN 39 HOMOLOG-RELATED"/>
    <property type="match status" value="1"/>
</dbReference>
<feature type="non-terminal residue" evidence="2">
    <location>
        <position position="364"/>
    </location>
</feature>
<dbReference type="OrthoDB" id="2157530at2759"/>
<dbReference type="InterPro" id="IPR010730">
    <property type="entry name" value="HET"/>
</dbReference>
<evidence type="ECO:0000313" key="2">
    <source>
        <dbReference type="EMBL" id="KAF2105546.1"/>
    </source>
</evidence>
<proteinExistence type="predicted"/>
<dbReference type="Pfam" id="PF06985">
    <property type="entry name" value="HET"/>
    <property type="match status" value="1"/>
</dbReference>
<evidence type="ECO:0000313" key="3">
    <source>
        <dbReference type="Proteomes" id="UP000799770"/>
    </source>
</evidence>
<dbReference type="Proteomes" id="UP000799770">
    <property type="component" value="Unassembled WGS sequence"/>
</dbReference>
<protein>
    <submittedName>
        <fullName evidence="2">Heterokaryon incompatibility protein-domain-containing protein</fullName>
    </submittedName>
</protein>
<dbReference type="AlphaFoldDB" id="A0A6A5YEK7"/>
<reference evidence="2" key="1">
    <citation type="journal article" date="2020" name="Stud. Mycol.">
        <title>101 Dothideomycetes genomes: a test case for predicting lifestyles and emergence of pathogens.</title>
        <authorList>
            <person name="Haridas S."/>
            <person name="Albert R."/>
            <person name="Binder M."/>
            <person name="Bloem J."/>
            <person name="Labutti K."/>
            <person name="Salamov A."/>
            <person name="Andreopoulos B."/>
            <person name="Baker S."/>
            <person name="Barry K."/>
            <person name="Bills G."/>
            <person name="Bluhm B."/>
            <person name="Cannon C."/>
            <person name="Castanera R."/>
            <person name="Culley D."/>
            <person name="Daum C."/>
            <person name="Ezra D."/>
            <person name="Gonzalez J."/>
            <person name="Henrissat B."/>
            <person name="Kuo A."/>
            <person name="Liang C."/>
            <person name="Lipzen A."/>
            <person name="Lutzoni F."/>
            <person name="Magnuson J."/>
            <person name="Mondo S."/>
            <person name="Nolan M."/>
            <person name="Ohm R."/>
            <person name="Pangilinan J."/>
            <person name="Park H.-J."/>
            <person name="Ramirez L."/>
            <person name="Alfaro M."/>
            <person name="Sun H."/>
            <person name="Tritt A."/>
            <person name="Yoshinaga Y."/>
            <person name="Zwiers L.-H."/>
            <person name="Turgeon B."/>
            <person name="Goodwin S."/>
            <person name="Spatafora J."/>
            <person name="Crous P."/>
            <person name="Grigoriev I."/>
        </authorList>
    </citation>
    <scope>NUCLEOTIDE SEQUENCE</scope>
    <source>
        <strain evidence="2">CBS 627.86</strain>
    </source>
</reference>
<keyword evidence="3" id="KW-1185">Reference proteome</keyword>
<evidence type="ECO:0000259" key="1">
    <source>
        <dbReference type="Pfam" id="PF06985"/>
    </source>
</evidence>